<sequence>MNLPINADKGPEVGMNRGGQAVRKRSRAHTGAGNADGDEGNKRKHRRVESDTEEDEQQHNNHNVASTEPGQDSRQVAPEDGNVNQKSVRFGSFEQHGSSLSEQHEKTPDNPIPPPCPCIEKRALPSSTISHFKPAKALKFDIPKENLQISDEMEDPIVGVAMRIVEDRHRVRGTTERGKNGDVVSPGTAGSGSGQIRDCRGLVPEVDDPVERVVGEVMAADVKMVYVCPAKHEIDRVNEDPVKVKCNECDIHYKKTKMTVLLEGTIMIGRDHRKRFKLNDRILRSFIDCDSVGINF</sequence>
<protein>
    <submittedName>
        <fullName evidence="2">Uncharacterized protein</fullName>
    </submittedName>
</protein>
<reference evidence="2" key="1">
    <citation type="submission" date="2021-01" db="EMBL/GenBank/DDBJ databases">
        <title>A chromosome-scale assembly of European eel, Anguilla anguilla.</title>
        <authorList>
            <person name="Henkel C."/>
            <person name="Jong-Raadsen S.A."/>
            <person name="Dufour S."/>
            <person name="Weltzien F.-A."/>
            <person name="Palstra A.P."/>
            <person name="Pelster B."/>
            <person name="Spaink H.P."/>
            <person name="Van Den Thillart G.E."/>
            <person name="Jansen H."/>
            <person name="Zahm M."/>
            <person name="Klopp C."/>
            <person name="Cedric C."/>
            <person name="Louis A."/>
            <person name="Berthelot C."/>
            <person name="Parey E."/>
            <person name="Roest Crollius H."/>
            <person name="Montfort J."/>
            <person name="Robinson-Rechavi M."/>
            <person name="Bucao C."/>
            <person name="Bouchez O."/>
            <person name="Gislard M."/>
            <person name="Lluch J."/>
            <person name="Milhes M."/>
            <person name="Lampietro C."/>
            <person name="Lopez Roques C."/>
            <person name="Donnadieu C."/>
            <person name="Braasch I."/>
            <person name="Desvignes T."/>
            <person name="Postlethwait J."/>
            <person name="Bobe J."/>
            <person name="Guiguen Y."/>
            <person name="Dirks R."/>
        </authorList>
    </citation>
    <scope>NUCLEOTIDE SEQUENCE</scope>
    <source>
        <strain evidence="2">Tag_6206</strain>
        <tissue evidence="2">Liver</tissue>
    </source>
</reference>
<evidence type="ECO:0000313" key="2">
    <source>
        <dbReference type="EMBL" id="KAG5830184.1"/>
    </source>
</evidence>
<keyword evidence="3" id="KW-1185">Reference proteome</keyword>
<feature type="region of interest" description="Disordered" evidence="1">
    <location>
        <begin position="94"/>
        <end position="115"/>
    </location>
</feature>
<accession>A0A9D3LIY4</accession>
<organism evidence="2 3">
    <name type="scientific">Anguilla anguilla</name>
    <name type="common">European freshwater eel</name>
    <name type="synonym">Muraena anguilla</name>
    <dbReference type="NCBI Taxonomy" id="7936"/>
    <lineage>
        <taxon>Eukaryota</taxon>
        <taxon>Metazoa</taxon>
        <taxon>Chordata</taxon>
        <taxon>Craniata</taxon>
        <taxon>Vertebrata</taxon>
        <taxon>Euteleostomi</taxon>
        <taxon>Actinopterygii</taxon>
        <taxon>Neopterygii</taxon>
        <taxon>Teleostei</taxon>
        <taxon>Anguilliformes</taxon>
        <taxon>Anguillidae</taxon>
        <taxon>Anguilla</taxon>
    </lineage>
</organism>
<evidence type="ECO:0000313" key="3">
    <source>
        <dbReference type="Proteomes" id="UP001044222"/>
    </source>
</evidence>
<dbReference type="EMBL" id="JAFIRN010000025">
    <property type="protein sequence ID" value="KAG5830184.1"/>
    <property type="molecule type" value="Genomic_DNA"/>
</dbReference>
<dbReference type="Proteomes" id="UP001044222">
    <property type="component" value="Unassembled WGS sequence"/>
</dbReference>
<evidence type="ECO:0000256" key="1">
    <source>
        <dbReference type="SAM" id="MobiDB-lite"/>
    </source>
</evidence>
<name>A0A9D3LIY4_ANGAN</name>
<feature type="region of interest" description="Disordered" evidence="1">
    <location>
        <begin position="1"/>
        <end position="80"/>
    </location>
</feature>
<proteinExistence type="predicted"/>
<feature type="non-terminal residue" evidence="2">
    <location>
        <position position="296"/>
    </location>
</feature>
<feature type="compositionally biased region" description="Polar residues" evidence="1">
    <location>
        <begin position="60"/>
        <end position="74"/>
    </location>
</feature>
<feature type="region of interest" description="Disordered" evidence="1">
    <location>
        <begin position="172"/>
        <end position="198"/>
    </location>
</feature>
<dbReference type="AlphaFoldDB" id="A0A9D3LIY4"/>
<gene>
    <name evidence="2" type="ORF">ANANG_G00315330</name>
</gene>
<comment type="caution">
    <text evidence="2">The sequence shown here is derived from an EMBL/GenBank/DDBJ whole genome shotgun (WGS) entry which is preliminary data.</text>
</comment>